<dbReference type="NCBIfam" id="NF002211">
    <property type="entry name" value="PRK01103.1"/>
    <property type="match status" value="1"/>
</dbReference>
<keyword evidence="15 21" id="KW-0326">Glycosidase</keyword>
<organism evidence="21 24">
    <name type="scientific">Brevibacillus laterosporus</name>
    <name type="common">Bacillus laterosporus</name>
    <dbReference type="NCBI Taxonomy" id="1465"/>
    <lineage>
        <taxon>Bacteria</taxon>
        <taxon>Bacillati</taxon>
        <taxon>Bacillota</taxon>
        <taxon>Bacilli</taxon>
        <taxon>Bacillales</taxon>
        <taxon>Paenibacillaceae</taxon>
        <taxon>Brevibacillus</taxon>
    </lineage>
</organism>
<keyword evidence="13 21" id="KW-0456">Lyase</keyword>
<keyword evidence="7" id="KW-0227">DNA damage</keyword>
<dbReference type="EMBL" id="JAPTNE010000001">
    <property type="protein sequence ID" value="MCZ0805478.1"/>
    <property type="molecule type" value="Genomic_DNA"/>
</dbReference>
<dbReference type="AlphaFoldDB" id="A0AAP3DC06"/>
<dbReference type="Proteomes" id="UP001077662">
    <property type="component" value="Unassembled WGS sequence"/>
</dbReference>
<evidence type="ECO:0000256" key="12">
    <source>
        <dbReference type="ARBA" id="ARBA00023204"/>
    </source>
</evidence>
<evidence type="ECO:0000256" key="17">
    <source>
        <dbReference type="ARBA" id="ARBA00044632"/>
    </source>
</evidence>
<gene>
    <name evidence="21" type="primary">mutM</name>
    <name evidence="22" type="ORF">C4A77_08110</name>
    <name evidence="21" type="ORF">O0554_00885</name>
</gene>
<dbReference type="GO" id="GO:0008270">
    <property type="term" value="F:zinc ion binding"/>
    <property type="evidence" value="ECO:0007669"/>
    <property type="project" value="UniProtKB-KW"/>
</dbReference>
<evidence type="ECO:0000256" key="9">
    <source>
        <dbReference type="ARBA" id="ARBA00022801"/>
    </source>
</evidence>
<dbReference type="SUPFAM" id="SSF81624">
    <property type="entry name" value="N-terminal domain of MutM-like DNA repair proteins"/>
    <property type="match status" value="1"/>
</dbReference>
<dbReference type="FunFam" id="1.10.8.50:FF:000003">
    <property type="entry name" value="Formamidopyrimidine-DNA glycosylase"/>
    <property type="match status" value="1"/>
</dbReference>
<sequence>MPELPEMEHYRSMLNRYILNKPIRHVEVTREKTINCPVTTFQQALLNQTITTVQRRGKHLLFHLNNNQVLLLHLMLSGFMYWGTDSDKLDRTAQVTLTFDQNKLFFHGLRLGYLHIYTDEEDISQQLAPIGPEPLMPLFTANALAKLLQKKRTVLKKALTDQHVIAGIGNCYSDEICFQARQLPLKNCQELSTADIQALFQAFHEVLTRALQLGGYMEQRFYKDDRLTGGYNHHCLVYDRPQEPCLRCQTPIVMTRLASRKVFYCPTCQL</sequence>
<dbReference type="GO" id="GO:0000703">
    <property type="term" value="F:oxidized pyrimidine nucleobase lesion DNA N-glycosylase activity"/>
    <property type="evidence" value="ECO:0007669"/>
    <property type="project" value="TreeGrafter"/>
</dbReference>
<dbReference type="GO" id="GO:0006284">
    <property type="term" value="P:base-excision repair"/>
    <property type="evidence" value="ECO:0007669"/>
    <property type="project" value="InterPro"/>
</dbReference>
<keyword evidence="22" id="KW-0255">Endonuclease</keyword>
<dbReference type="EMBL" id="PRKQ01000007">
    <property type="protein sequence ID" value="PPB08402.1"/>
    <property type="molecule type" value="Genomic_DNA"/>
</dbReference>
<dbReference type="PROSITE" id="PS51068">
    <property type="entry name" value="FPG_CAT"/>
    <property type="match status" value="1"/>
</dbReference>
<dbReference type="Gene3D" id="3.20.190.10">
    <property type="entry name" value="MutM-like, N-terminal"/>
    <property type="match status" value="1"/>
</dbReference>
<evidence type="ECO:0000256" key="2">
    <source>
        <dbReference type="ARBA" id="ARBA00009409"/>
    </source>
</evidence>
<comment type="similarity">
    <text evidence="2">Belongs to the FPG family.</text>
</comment>
<dbReference type="GO" id="GO:0140078">
    <property type="term" value="F:class I DNA-(apurinic or apyrimidinic site) endonuclease activity"/>
    <property type="evidence" value="ECO:0007669"/>
    <property type="project" value="UniProtKB-EC"/>
</dbReference>
<dbReference type="InterPro" id="IPR010979">
    <property type="entry name" value="Ribosomal_uS13-like_H2TH"/>
</dbReference>
<evidence type="ECO:0000256" key="11">
    <source>
        <dbReference type="ARBA" id="ARBA00023125"/>
    </source>
</evidence>
<dbReference type="SUPFAM" id="SSF57716">
    <property type="entry name" value="Glucocorticoid receptor-like (DNA-binding domain)"/>
    <property type="match status" value="1"/>
</dbReference>
<evidence type="ECO:0000256" key="8">
    <source>
        <dbReference type="ARBA" id="ARBA00022771"/>
    </source>
</evidence>
<evidence type="ECO:0000259" key="20">
    <source>
        <dbReference type="PROSITE" id="PS51068"/>
    </source>
</evidence>
<dbReference type="GO" id="GO:0003690">
    <property type="term" value="F:double-stranded DNA binding"/>
    <property type="evidence" value="ECO:0007669"/>
    <property type="project" value="UniProtKB-ARBA"/>
</dbReference>
<evidence type="ECO:0000256" key="10">
    <source>
        <dbReference type="ARBA" id="ARBA00022833"/>
    </source>
</evidence>
<evidence type="ECO:0000256" key="5">
    <source>
        <dbReference type="ARBA" id="ARBA00016240"/>
    </source>
</evidence>
<accession>A0AAP3DC06</accession>
<dbReference type="InterPro" id="IPR012319">
    <property type="entry name" value="FPG_cat"/>
</dbReference>
<keyword evidence="22" id="KW-0540">Nuclease</keyword>
<dbReference type="NCBIfam" id="TIGR00577">
    <property type="entry name" value="fpg"/>
    <property type="match status" value="1"/>
</dbReference>
<dbReference type="Pfam" id="PF01149">
    <property type="entry name" value="Fapy_DNA_glyco"/>
    <property type="match status" value="1"/>
</dbReference>
<evidence type="ECO:0000259" key="19">
    <source>
        <dbReference type="PROSITE" id="PS51066"/>
    </source>
</evidence>
<keyword evidence="6" id="KW-0479">Metal-binding</keyword>
<evidence type="ECO:0000256" key="18">
    <source>
        <dbReference type="PROSITE-ProRule" id="PRU00391"/>
    </source>
</evidence>
<reference evidence="22 23" key="1">
    <citation type="submission" date="2018-02" db="EMBL/GenBank/DDBJ databases">
        <title>Comparative analysis of genomes of three Brevibacillus laterosporus strains producers of potent antimicrobials isolated from silage.</title>
        <authorList>
            <person name="Kojic M."/>
            <person name="Miljkovic M."/>
            <person name="Studholme D."/>
            <person name="Filipic B."/>
        </authorList>
    </citation>
    <scope>NUCLEOTIDE SEQUENCE [LARGE SCALE GENOMIC DNA]</scope>
    <source>
        <strain evidence="22 23">BGSP11</strain>
    </source>
</reference>
<protein>
    <recommendedName>
        <fullName evidence="5">Formamidopyrimidine-DNA glycosylase</fullName>
        <ecNumber evidence="4">4.2.99.18</ecNumber>
    </recommendedName>
    <alternativeName>
        <fullName evidence="16">DNA-(apurinic or apyrimidinic site) lyase MutM</fullName>
    </alternativeName>
</protein>
<dbReference type="Proteomes" id="UP000239759">
    <property type="component" value="Unassembled WGS sequence"/>
</dbReference>
<dbReference type="Pfam" id="PF06827">
    <property type="entry name" value="zf-FPG_IleRS"/>
    <property type="match status" value="1"/>
</dbReference>
<keyword evidence="12" id="KW-0234">DNA repair</keyword>
<evidence type="ECO:0000313" key="21">
    <source>
        <dbReference type="EMBL" id="MCZ0805478.1"/>
    </source>
</evidence>
<evidence type="ECO:0000313" key="24">
    <source>
        <dbReference type="Proteomes" id="UP001077662"/>
    </source>
</evidence>
<evidence type="ECO:0000313" key="22">
    <source>
        <dbReference type="EMBL" id="PPB08402.1"/>
    </source>
</evidence>
<dbReference type="InterPro" id="IPR020629">
    <property type="entry name" value="FPG_Glyclase"/>
</dbReference>
<dbReference type="InterPro" id="IPR015886">
    <property type="entry name" value="H2TH_FPG"/>
</dbReference>
<reference evidence="21" key="2">
    <citation type="submission" date="2022-09" db="EMBL/GenBank/DDBJ databases">
        <title>Genome analysis and characterization of larvicidal activity of Brevibacillus strains.</title>
        <authorList>
            <person name="Patrusheva E.V."/>
            <person name="Izotova A.O."/>
            <person name="Toshchakov S.V."/>
            <person name="Sineoky S.P."/>
        </authorList>
    </citation>
    <scope>NUCLEOTIDE SEQUENCE</scope>
    <source>
        <strain evidence="21">VKPM_B-13247</strain>
    </source>
</reference>
<evidence type="ECO:0000313" key="23">
    <source>
        <dbReference type="Proteomes" id="UP000239759"/>
    </source>
</evidence>
<dbReference type="InterPro" id="IPR000214">
    <property type="entry name" value="Znf_DNA_glyclase/AP_lyase"/>
</dbReference>
<comment type="caution">
    <text evidence="21">The sequence shown here is derived from an EMBL/GenBank/DDBJ whole genome shotgun (WGS) entry which is preliminary data.</text>
</comment>
<keyword evidence="11" id="KW-0238">DNA-binding</keyword>
<dbReference type="GO" id="GO:0008534">
    <property type="term" value="F:oxidized purine nucleobase lesion DNA N-glycosylase activity"/>
    <property type="evidence" value="ECO:0007669"/>
    <property type="project" value="InterPro"/>
</dbReference>
<evidence type="ECO:0000256" key="14">
    <source>
        <dbReference type="ARBA" id="ARBA00023268"/>
    </source>
</evidence>
<dbReference type="PANTHER" id="PTHR42697:SF1">
    <property type="entry name" value="ENDONUCLEASE 8"/>
    <property type="match status" value="1"/>
</dbReference>
<dbReference type="Pfam" id="PF06831">
    <property type="entry name" value="H2TH"/>
    <property type="match status" value="1"/>
</dbReference>
<keyword evidence="8 18" id="KW-0863">Zinc-finger</keyword>
<evidence type="ECO:0000256" key="3">
    <source>
        <dbReference type="ARBA" id="ARBA00011245"/>
    </source>
</evidence>
<evidence type="ECO:0000256" key="1">
    <source>
        <dbReference type="ARBA" id="ARBA00001947"/>
    </source>
</evidence>
<dbReference type="EC" id="4.2.99.18" evidence="4"/>
<dbReference type="InterPro" id="IPR035937">
    <property type="entry name" value="FPG_N"/>
</dbReference>
<dbReference type="RefSeq" id="WP_104031416.1">
    <property type="nucleotide sequence ID" value="NZ_JANSGW010000001.1"/>
</dbReference>
<dbReference type="InterPro" id="IPR010663">
    <property type="entry name" value="Znf_FPG/IleRS"/>
</dbReference>
<dbReference type="SMART" id="SM01232">
    <property type="entry name" value="H2TH"/>
    <property type="match status" value="1"/>
</dbReference>
<dbReference type="SUPFAM" id="SSF46946">
    <property type="entry name" value="S13-like H2TH domain"/>
    <property type="match status" value="1"/>
</dbReference>
<evidence type="ECO:0000256" key="7">
    <source>
        <dbReference type="ARBA" id="ARBA00022763"/>
    </source>
</evidence>
<comment type="cofactor">
    <cofactor evidence="1">
        <name>Zn(2+)</name>
        <dbReference type="ChEBI" id="CHEBI:29105"/>
    </cofactor>
</comment>
<feature type="domain" description="Formamidopyrimidine-DNA glycosylase catalytic" evidence="20">
    <location>
        <begin position="2"/>
        <end position="106"/>
    </location>
</feature>
<keyword evidence="9 21" id="KW-0378">Hydrolase</keyword>
<feature type="domain" description="FPG-type" evidence="19">
    <location>
        <begin position="236"/>
        <end position="270"/>
    </location>
</feature>
<evidence type="ECO:0000256" key="13">
    <source>
        <dbReference type="ARBA" id="ARBA00023239"/>
    </source>
</evidence>
<dbReference type="PROSITE" id="PS51066">
    <property type="entry name" value="ZF_FPG_2"/>
    <property type="match status" value="1"/>
</dbReference>
<dbReference type="Gene3D" id="1.10.8.50">
    <property type="match status" value="1"/>
</dbReference>
<keyword evidence="10" id="KW-0862">Zinc</keyword>
<dbReference type="SMART" id="SM00898">
    <property type="entry name" value="Fapy_DNA_glyco"/>
    <property type="match status" value="1"/>
</dbReference>
<evidence type="ECO:0000256" key="6">
    <source>
        <dbReference type="ARBA" id="ARBA00022723"/>
    </source>
</evidence>
<evidence type="ECO:0000256" key="4">
    <source>
        <dbReference type="ARBA" id="ARBA00012720"/>
    </source>
</evidence>
<proteinExistence type="inferred from homology"/>
<name>A0AAP3DC06_BRELA</name>
<comment type="catalytic activity">
    <reaction evidence="17">
        <text>2'-deoxyribonucleotide-(2'-deoxyribose 5'-phosphate)-2'-deoxyribonucleotide-DNA = a 3'-end 2'-deoxyribonucleotide-(2,3-dehydro-2,3-deoxyribose 5'-phosphate)-DNA + a 5'-end 5'-phospho-2'-deoxyribonucleoside-DNA + H(+)</text>
        <dbReference type="Rhea" id="RHEA:66592"/>
        <dbReference type="Rhea" id="RHEA-COMP:13180"/>
        <dbReference type="Rhea" id="RHEA-COMP:16897"/>
        <dbReference type="Rhea" id="RHEA-COMP:17067"/>
        <dbReference type="ChEBI" id="CHEBI:15378"/>
        <dbReference type="ChEBI" id="CHEBI:136412"/>
        <dbReference type="ChEBI" id="CHEBI:157695"/>
        <dbReference type="ChEBI" id="CHEBI:167181"/>
        <dbReference type="EC" id="4.2.99.18"/>
    </reaction>
</comment>
<evidence type="ECO:0000256" key="16">
    <source>
        <dbReference type="ARBA" id="ARBA00030638"/>
    </source>
</evidence>
<evidence type="ECO:0000256" key="15">
    <source>
        <dbReference type="ARBA" id="ARBA00023295"/>
    </source>
</evidence>
<keyword evidence="14" id="KW-0511">Multifunctional enzyme</keyword>
<dbReference type="GO" id="GO:0003684">
    <property type="term" value="F:damaged DNA binding"/>
    <property type="evidence" value="ECO:0007669"/>
    <property type="project" value="InterPro"/>
</dbReference>
<dbReference type="PANTHER" id="PTHR42697">
    <property type="entry name" value="ENDONUCLEASE 8"/>
    <property type="match status" value="1"/>
</dbReference>
<comment type="subunit">
    <text evidence="3">Monomer.</text>
</comment>